<proteinExistence type="predicted"/>
<sequence length="247" mass="27077">MTTHDSTRPRPATNGGQTEATETAPPTGDGASPVGFLDPDDCFTRPFCQTPFVRERLVRIDQYDLLETELSRFAGVVISSHADQDYLYRHRDVIREFLDSGGVVAFSGHLATRWLPGAASFVPRDIEDHADYVVSEVTPHPVFDGVSMDDLTYQRGVAGFFARGHNPPPEHATAILELPGGEPVVYVDDETTDGTIFAHSGNDLIGFGRRETSAARVPRQLVSWIRTESDVAVGGSPEPLRNGEDRR</sequence>
<dbReference type="GeneID" id="79192747"/>
<protein>
    <submittedName>
        <fullName evidence="2">Phosphate starvation-inducible protein PhoH</fullName>
    </submittedName>
</protein>
<name>A0A6C0UQM6_HALVO</name>
<evidence type="ECO:0000313" key="3">
    <source>
        <dbReference type="Proteomes" id="UP000465667"/>
    </source>
</evidence>
<dbReference type="Proteomes" id="UP000465667">
    <property type="component" value="Chromosome"/>
</dbReference>
<gene>
    <name evidence="2" type="ORF">G3A49_06365</name>
</gene>
<dbReference type="KEGG" id="hale:G3A49_06365"/>
<dbReference type="AlphaFoldDB" id="A0A6C0UQM6"/>
<feature type="region of interest" description="Disordered" evidence="1">
    <location>
        <begin position="1"/>
        <end position="35"/>
    </location>
</feature>
<dbReference type="RefSeq" id="WP_006599948.1">
    <property type="nucleotide sequence ID" value="NZ_CP048738.1"/>
</dbReference>
<dbReference type="EMBL" id="CP048738">
    <property type="protein sequence ID" value="QIB77782.1"/>
    <property type="molecule type" value="Genomic_DNA"/>
</dbReference>
<accession>A0A6C0UQM6</accession>
<reference evidence="2 3" key="1">
    <citation type="submission" date="2020-02" db="EMBL/GenBank/DDBJ databases">
        <title>Whole genome sequence of Haloferax alexandrinus pws1.</title>
        <authorList>
            <person name="Verma D.K."/>
            <person name="Gopal K."/>
            <person name="Prasad E.S."/>
        </authorList>
    </citation>
    <scope>NUCLEOTIDE SEQUENCE [LARGE SCALE GENOMIC DNA]</scope>
    <source>
        <strain evidence="3">wsp1</strain>
    </source>
</reference>
<evidence type="ECO:0000313" key="2">
    <source>
        <dbReference type="EMBL" id="QIB77782.1"/>
    </source>
</evidence>
<evidence type="ECO:0000256" key="1">
    <source>
        <dbReference type="SAM" id="MobiDB-lite"/>
    </source>
</evidence>
<organism evidence="2 3">
    <name type="scientific">Haloferax volcanii</name>
    <name type="common">Halobacterium volcanii</name>
    <dbReference type="NCBI Taxonomy" id="2246"/>
    <lineage>
        <taxon>Archaea</taxon>
        <taxon>Methanobacteriati</taxon>
        <taxon>Methanobacteriota</taxon>
        <taxon>Stenosarchaea group</taxon>
        <taxon>Halobacteria</taxon>
        <taxon>Halobacteriales</taxon>
        <taxon>Haloferacaceae</taxon>
        <taxon>Haloferax</taxon>
    </lineage>
</organism>